<dbReference type="AlphaFoldDB" id="A0A9D4ERA5"/>
<sequence>MSYDGIKQCCEQQVIVVRIKCAGKRPIGRHTRPSRRVGLKHTFHSAHNEYLLQLRASNRLQDDMKVTLPQVLEELDEICIDTTNTVNVAIESHSLLLLTKANEQRRQLENLLRCCRQVNPMLDISLFVKAINSEEHKIPLQRHKFSPADPMANSGENQSWR</sequence>
<dbReference type="EMBL" id="JAIWYP010000008">
    <property type="protein sequence ID" value="KAH3784900.1"/>
    <property type="molecule type" value="Genomic_DNA"/>
</dbReference>
<dbReference type="InterPro" id="IPR027267">
    <property type="entry name" value="AH/BAR_dom_sf"/>
</dbReference>
<protein>
    <submittedName>
        <fullName evidence="2">Uncharacterized protein</fullName>
    </submittedName>
</protein>
<evidence type="ECO:0000313" key="3">
    <source>
        <dbReference type="Proteomes" id="UP000828390"/>
    </source>
</evidence>
<organism evidence="2 3">
    <name type="scientific">Dreissena polymorpha</name>
    <name type="common">Zebra mussel</name>
    <name type="synonym">Mytilus polymorpha</name>
    <dbReference type="NCBI Taxonomy" id="45954"/>
    <lineage>
        <taxon>Eukaryota</taxon>
        <taxon>Metazoa</taxon>
        <taxon>Spiralia</taxon>
        <taxon>Lophotrochozoa</taxon>
        <taxon>Mollusca</taxon>
        <taxon>Bivalvia</taxon>
        <taxon>Autobranchia</taxon>
        <taxon>Heteroconchia</taxon>
        <taxon>Euheterodonta</taxon>
        <taxon>Imparidentia</taxon>
        <taxon>Neoheterodontei</taxon>
        <taxon>Myida</taxon>
        <taxon>Dreissenoidea</taxon>
        <taxon>Dreissenidae</taxon>
        <taxon>Dreissena</taxon>
    </lineage>
</organism>
<keyword evidence="3" id="KW-1185">Reference proteome</keyword>
<reference evidence="2" key="1">
    <citation type="journal article" date="2019" name="bioRxiv">
        <title>The Genome of the Zebra Mussel, Dreissena polymorpha: A Resource for Invasive Species Research.</title>
        <authorList>
            <person name="McCartney M.A."/>
            <person name="Auch B."/>
            <person name="Kono T."/>
            <person name="Mallez S."/>
            <person name="Zhang Y."/>
            <person name="Obille A."/>
            <person name="Becker A."/>
            <person name="Abrahante J.E."/>
            <person name="Garbe J."/>
            <person name="Badalamenti J.P."/>
            <person name="Herman A."/>
            <person name="Mangelson H."/>
            <person name="Liachko I."/>
            <person name="Sullivan S."/>
            <person name="Sone E.D."/>
            <person name="Koren S."/>
            <person name="Silverstein K.A.T."/>
            <person name="Beckman K.B."/>
            <person name="Gohl D.M."/>
        </authorList>
    </citation>
    <scope>NUCLEOTIDE SEQUENCE</scope>
    <source>
        <strain evidence="2">Duluth1</strain>
        <tissue evidence="2">Whole animal</tissue>
    </source>
</reference>
<feature type="region of interest" description="Disordered" evidence="1">
    <location>
        <begin position="141"/>
        <end position="161"/>
    </location>
</feature>
<reference evidence="2" key="2">
    <citation type="submission" date="2020-11" db="EMBL/GenBank/DDBJ databases">
        <authorList>
            <person name="McCartney M.A."/>
            <person name="Auch B."/>
            <person name="Kono T."/>
            <person name="Mallez S."/>
            <person name="Becker A."/>
            <person name="Gohl D.M."/>
            <person name="Silverstein K.A.T."/>
            <person name="Koren S."/>
            <person name="Bechman K.B."/>
            <person name="Herman A."/>
            <person name="Abrahante J.E."/>
            <person name="Garbe J."/>
        </authorList>
    </citation>
    <scope>NUCLEOTIDE SEQUENCE</scope>
    <source>
        <strain evidence="2">Duluth1</strain>
        <tissue evidence="2">Whole animal</tissue>
    </source>
</reference>
<accession>A0A9D4ERA5</accession>
<dbReference type="Gene3D" id="1.20.1270.60">
    <property type="entry name" value="Arfaptin homology (AH) domain/BAR domain"/>
    <property type="match status" value="1"/>
</dbReference>
<comment type="caution">
    <text evidence="2">The sequence shown here is derived from an EMBL/GenBank/DDBJ whole genome shotgun (WGS) entry which is preliminary data.</text>
</comment>
<proteinExistence type="predicted"/>
<evidence type="ECO:0000256" key="1">
    <source>
        <dbReference type="SAM" id="MobiDB-lite"/>
    </source>
</evidence>
<dbReference type="SUPFAM" id="SSF103657">
    <property type="entry name" value="BAR/IMD domain-like"/>
    <property type="match status" value="1"/>
</dbReference>
<gene>
    <name evidence="2" type="ORF">DPMN_162972</name>
</gene>
<evidence type="ECO:0000313" key="2">
    <source>
        <dbReference type="EMBL" id="KAH3784900.1"/>
    </source>
</evidence>
<name>A0A9D4ERA5_DREPO</name>
<dbReference type="Proteomes" id="UP000828390">
    <property type="component" value="Unassembled WGS sequence"/>
</dbReference>